<feature type="domain" description="Protein kinase" evidence="5">
    <location>
        <begin position="74"/>
        <end position="417"/>
    </location>
</feature>
<evidence type="ECO:0000256" key="2">
    <source>
        <dbReference type="ARBA" id="ARBA00022741"/>
    </source>
</evidence>
<comment type="caution">
    <text evidence="6">The sequence shown here is derived from an EMBL/GenBank/DDBJ whole genome shotgun (WGS) entry which is preliminary data.</text>
</comment>
<evidence type="ECO:0000313" key="6">
    <source>
        <dbReference type="EMBL" id="GMG19210.1"/>
    </source>
</evidence>
<sequence length="702" mass="80736">MELLPSKINLGQEDYSFESDSTRFVIDNNNNSFQYQQASNDQTQQHPRIQIITPAKRRPTMSIRIPMKSLSKRYRPLADLGSGSFGTVILAKVNSGALPTLFEEMRRCKDTLLEPIKDSHRGRFDVVAIKTMNVQLAVEDYSRVKEVKFILSMRSHPSLVQIYDLFIDRTTKRLHIVMESLDQNLYQLMKCRDQSLFSPRTLKSILSQILAGIRHIHKNMYYHRDVKPENILIMFSGNFYSFRENVPQNKLHQPYIVKLADYGLARRVDNHDPYTDYVSTRWYRSPEILFRKPTYSYGIDIWAFGCVAIEAATFCPLFPGENEIEQIWRILEVLGTPERGCFGFQTLGGHWDEGQVLAAKLGFSFPRIPGLNIEDLVPRVDLGYAELAYFCQFVKSCLTWNPENRIDIFQLCGLKYFDNTVIREEDEQLLKEQKNSSFLNRSEEFAGLSSLSETLMKSKNRLASVTNKCANALNFGSYGYGSQQQHQLQQKTYINDENNDPSNNYVNTQQSKAQRPPQISIINPAVVPQIQSNILSPSLSLTQKKDNIIEKKAELYDNIHAFDPLNYQITQNTDTGVSCQQYPEPLELDTGNYDEEEFDDEPPEPYEITVNPNMSGSLASQSYDFLSFDKFQENFKSLENEENDYSTNNNTNIHASSTNNVGITYANSTNHNTNLTSAINYAMDDDLSNYPDNNLYDWSQYR</sequence>
<reference evidence="6" key="1">
    <citation type="submission" date="2023-04" db="EMBL/GenBank/DDBJ databases">
        <title>Ambrosiozyma monospora NBRC 1965.</title>
        <authorList>
            <person name="Ichikawa N."/>
            <person name="Sato H."/>
            <person name="Tonouchi N."/>
        </authorList>
    </citation>
    <scope>NUCLEOTIDE SEQUENCE</scope>
    <source>
        <strain evidence="6">NBRC 1965</strain>
    </source>
</reference>
<dbReference type="Gene3D" id="3.30.200.20">
    <property type="entry name" value="Phosphorylase Kinase, domain 1"/>
    <property type="match status" value="1"/>
</dbReference>
<feature type="region of interest" description="Disordered" evidence="4">
    <location>
        <begin position="495"/>
        <end position="516"/>
    </location>
</feature>
<organism evidence="6 7">
    <name type="scientific">Ambrosiozyma monospora</name>
    <name type="common">Yeast</name>
    <name type="synonym">Endomycopsis monosporus</name>
    <dbReference type="NCBI Taxonomy" id="43982"/>
    <lineage>
        <taxon>Eukaryota</taxon>
        <taxon>Fungi</taxon>
        <taxon>Dikarya</taxon>
        <taxon>Ascomycota</taxon>
        <taxon>Saccharomycotina</taxon>
        <taxon>Pichiomycetes</taxon>
        <taxon>Pichiales</taxon>
        <taxon>Pichiaceae</taxon>
        <taxon>Ambrosiozyma</taxon>
    </lineage>
</organism>
<evidence type="ECO:0000256" key="1">
    <source>
        <dbReference type="ARBA" id="ARBA00022527"/>
    </source>
</evidence>
<dbReference type="GO" id="GO:0004674">
    <property type="term" value="F:protein serine/threonine kinase activity"/>
    <property type="evidence" value="ECO:0007669"/>
    <property type="project" value="UniProtKB-KW"/>
</dbReference>
<dbReference type="AlphaFoldDB" id="A0A9W7DCQ9"/>
<proteinExistence type="predicted"/>
<evidence type="ECO:0000256" key="4">
    <source>
        <dbReference type="SAM" id="MobiDB-lite"/>
    </source>
</evidence>
<dbReference type="PANTHER" id="PTHR24055">
    <property type="entry name" value="MITOGEN-ACTIVATED PROTEIN KINASE"/>
    <property type="match status" value="1"/>
</dbReference>
<dbReference type="GO" id="GO:0005524">
    <property type="term" value="F:ATP binding"/>
    <property type="evidence" value="ECO:0007669"/>
    <property type="project" value="UniProtKB-KW"/>
</dbReference>
<dbReference type="InterPro" id="IPR008271">
    <property type="entry name" value="Ser/Thr_kinase_AS"/>
</dbReference>
<feature type="compositionally biased region" description="Polar residues" evidence="4">
    <location>
        <begin position="495"/>
        <end position="513"/>
    </location>
</feature>
<dbReference type="OrthoDB" id="2158884at2759"/>
<dbReference type="PROSITE" id="PS00108">
    <property type="entry name" value="PROTEIN_KINASE_ST"/>
    <property type="match status" value="1"/>
</dbReference>
<dbReference type="InterPro" id="IPR000719">
    <property type="entry name" value="Prot_kinase_dom"/>
</dbReference>
<dbReference type="InterPro" id="IPR050117">
    <property type="entry name" value="MAPK"/>
</dbReference>
<dbReference type="Gene3D" id="1.10.510.10">
    <property type="entry name" value="Transferase(Phosphotransferase) domain 1"/>
    <property type="match status" value="1"/>
</dbReference>
<dbReference type="SUPFAM" id="SSF56112">
    <property type="entry name" value="Protein kinase-like (PK-like)"/>
    <property type="match status" value="1"/>
</dbReference>
<dbReference type="PROSITE" id="PS50011">
    <property type="entry name" value="PROTEIN_KINASE_DOM"/>
    <property type="match status" value="1"/>
</dbReference>
<dbReference type="SMART" id="SM00220">
    <property type="entry name" value="S_TKc"/>
    <property type="match status" value="1"/>
</dbReference>
<keyword evidence="1" id="KW-0723">Serine/threonine-protein kinase</keyword>
<keyword evidence="7" id="KW-1185">Reference proteome</keyword>
<keyword evidence="1" id="KW-0418">Kinase</keyword>
<dbReference type="Pfam" id="PF00069">
    <property type="entry name" value="Pkinase"/>
    <property type="match status" value="1"/>
</dbReference>
<dbReference type="EMBL" id="BSXU01000085">
    <property type="protein sequence ID" value="GMG19210.1"/>
    <property type="molecule type" value="Genomic_DNA"/>
</dbReference>
<gene>
    <name evidence="6" type="ORF">Amon01_000029000</name>
</gene>
<dbReference type="Proteomes" id="UP001165063">
    <property type="component" value="Unassembled WGS sequence"/>
</dbReference>
<accession>A0A9W7DCQ9</accession>
<name>A0A9W7DCQ9_AMBMO</name>
<keyword evidence="3" id="KW-0067">ATP-binding</keyword>
<evidence type="ECO:0000256" key="3">
    <source>
        <dbReference type="ARBA" id="ARBA00022840"/>
    </source>
</evidence>
<evidence type="ECO:0000259" key="5">
    <source>
        <dbReference type="PROSITE" id="PS50011"/>
    </source>
</evidence>
<keyword evidence="2" id="KW-0547">Nucleotide-binding</keyword>
<dbReference type="InterPro" id="IPR011009">
    <property type="entry name" value="Kinase-like_dom_sf"/>
</dbReference>
<evidence type="ECO:0000313" key="7">
    <source>
        <dbReference type="Proteomes" id="UP001165063"/>
    </source>
</evidence>
<keyword evidence="1" id="KW-0808">Transferase</keyword>
<protein>
    <submittedName>
        <fullName evidence="6">Unnamed protein product</fullName>
    </submittedName>
</protein>